<dbReference type="Proteomes" id="UP001501725">
    <property type="component" value="Unassembled WGS sequence"/>
</dbReference>
<reference evidence="2" key="1">
    <citation type="journal article" date="2019" name="Int. J. Syst. Evol. Microbiol.">
        <title>The Global Catalogue of Microorganisms (GCM) 10K type strain sequencing project: providing services to taxonomists for standard genome sequencing and annotation.</title>
        <authorList>
            <consortium name="The Broad Institute Genomics Platform"/>
            <consortium name="The Broad Institute Genome Sequencing Center for Infectious Disease"/>
            <person name="Wu L."/>
            <person name="Ma J."/>
        </authorList>
    </citation>
    <scope>NUCLEOTIDE SEQUENCE [LARGE SCALE GENOMIC DNA]</scope>
    <source>
        <strain evidence="2">JCM 17919</strain>
    </source>
</reference>
<keyword evidence="2" id="KW-1185">Reference proteome</keyword>
<evidence type="ECO:0008006" key="3">
    <source>
        <dbReference type="Google" id="ProtNLM"/>
    </source>
</evidence>
<name>A0ABP8G3L7_9BACT</name>
<gene>
    <name evidence="1" type="ORF">GCM10023184_00160</name>
</gene>
<proteinExistence type="predicted"/>
<protein>
    <recommendedName>
        <fullName evidence="3">Zinc finger PHD-type domain-containing protein</fullName>
    </recommendedName>
</protein>
<accession>A0ABP8G3L7</accession>
<organism evidence="1 2">
    <name type="scientific">Flaviaesturariibacter amylovorans</name>
    <dbReference type="NCBI Taxonomy" id="1084520"/>
    <lineage>
        <taxon>Bacteria</taxon>
        <taxon>Pseudomonadati</taxon>
        <taxon>Bacteroidota</taxon>
        <taxon>Chitinophagia</taxon>
        <taxon>Chitinophagales</taxon>
        <taxon>Chitinophagaceae</taxon>
        <taxon>Flaviaestuariibacter</taxon>
    </lineage>
</organism>
<comment type="caution">
    <text evidence="1">The sequence shown here is derived from an EMBL/GenBank/DDBJ whole genome shotgun (WGS) entry which is preliminary data.</text>
</comment>
<evidence type="ECO:0000313" key="1">
    <source>
        <dbReference type="EMBL" id="GAA4316795.1"/>
    </source>
</evidence>
<sequence>MDQQLNPRDLKYFRSLKWTLQTWKPTPALIEKKGANARPYIGQGYDPVFFDLVEDGWRHDHCEVCFVKLCDNPETCQTEGYTADRQWLCRECYEQNVAVSSRLRS</sequence>
<dbReference type="EMBL" id="BAABGY010000001">
    <property type="protein sequence ID" value="GAA4316795.1"/>
    <property type="molecule type" value="Genomic_DNA"/>
</dbReference>
<evidence type="ECO:0000313" key="2">
    <source>
        <dbReference type="Proteomes" id="UP001501725"/>
    </source>
</evidence>